<dbReference type="Gene3D" id="3.40.50.1100">
    <property type="match status" value="1"/>
</dbReference>
<sequence length="119" mass="13364">MGLPIRLVVAVNCNDIIHRTVQRGDFSLSETVKATLASAMDIQVPYNMERIFWLLSGSDSQMTRALMEQFERTQRVNVPKELHSKVSHHPYTMEKGKRAAPSHRLGVCKSLQGKGTLVS</sequence>
<dbReference type="Proteomes" id="UP000694570">
    <property type="component" value="Unplaced"/>
</dbReference>
<dbReference type="Ensembl" id="ENSSSCT00030040964.1">
    <property type="protein sequence ID" value="ENSSSCP00030018674.1"/>
    <property type="gene ID" value="ENSSSCG00030029452.1"/>
</dbReference>
<dbReference type="PANTHER" id="PTHR42690:SF1">
    <property type="entry name" value="THREONINE SYNTHASE-LIKE 2"/>
    <property type="match status" value="1"/>
</dbReference>
<dbReference type="SUPFAM" id="SSF53686">
    <property type="entry name" value="Tryptophan synthase beta subunit-like PLP-dependent enzymes"/>
    <property type="match status" value="1"/>
</dbReference>
<dbReference type="Ensembl" id="ENSSSCT00025064467.1">
    <property type="protein sequence ID" value="ENSSSCP00025027455.1"/>
    <property type="gene ID" value="ENSSSCG00025047431.1"/>
</dbReference>
<dbReference type="InterPro" id="IPR036052">
    <property type="entry name" value="TrpB-like_PALP_sf"/>
</dbReference>
<evidence type="ECO:0000313" key="2">
    <source>
        <dbReference type="Proteomes" id="UP000694727"/>
    </source>
</evidence>
<evidence type="ECO:0000313" key="1">
    <source>
        <dbReference type="Ensembl" id="ENSSSCP00025027455.1"/>
    </source>
</evidence>
<dbReference type="Proteomes" id="UP000694727">
    <property type="component" value="Unplaced"/>
</dbReference>
<organism evidence="1 2">
    <name type="scientific">Sus scrofa</name>
    <name type="common">Pig</name>
    <dbReference type="NCBI Taxonomy" id="9823"/>
    <lineage>
        <taxon>Eukaryota</taxon>
        <taxon>Metazoa</taxon>
        <taxon>Chordata</taxon>
        <taxon>Craniata</taxon>
        <taxon>Vertebrata</taxon>
        <taxon>Euteleostomi</taxon>
        <taxon>Mammalia</taxon>
        <taxon>Eutheria</taxon>
        <taxon>Laurasiatheria</taxon>
        <taxon>Artiodactyla</taxon>
        <taxon>Suina</taxon>
        <taxon>Suidae</taxon>
        <taxon>Sus</taxon>
    </lineage>
</organism>
<protein>
    <submittedName>
        <fullName evidence="1">Uncharacterized protein</fullName>
    </submittedName>
</protein>
<dbReference type="AlphaFoldDB" id="A0A8D0S6X8"/>
<dbReference type="PANTHER" id="PTHR42690">
    <property type="entry name" value="THREONINE SYNTHASE FAMILY MEMBER"/>
    <property type="match status" value="1"/>
</dbReference>
<name>A0A8D0S6X8_PIG</name>
<proteinExistence type="predicted"/>
<accession>A0A8D0S6X8</accession>
<dbReference type="InterPro" id="IPR051166">
    <property type="entry name" value="Threonine_Synthase"/>
</dbReference>
<reference evidence="1" key="1">
    <citation type="submission" date="2025-05" db="UniProtKB">
        <authorList>
            <consortium name="Ensembl"/>
        </authorList>
    </citation>
    <scope>IDENTIFICATION</scope>
</reference>